<comment type="caution">
    <text evidence="3">The sequence shown here is derived from an EMBL/GenBank/DDBJ whole genome shotgun (WGS) entry which is preliminary data.</text>
</comment>
<dbReference type="InterPro" id="IPR036388">
    <property type="entry name" value="WH-like_DNA-bd_sf"/>
</dbReference>
<dbReference type="PROSITE" id="PS50995">
    <property type="entry name" value="HTH_MARR_2"/>
    <property type="match status" value="1"/>
</dbReference>
<feature type="domain" description="HTH marR-type" evidence="2">
    <location>
        <begin position="35"/>
        <end position="170"/>
    </location>
</feature>
<dbReference type="InterPro" id="IPR036390">
    <property type="entry name" value="WH_DNA-bd_sf"/>
</dbReference>
<reference evidence="3 4" key="1">
    <citation type="submission" date="2019-07" db="EMBL/GenBank/DDBJ databases">
        <title>Whole genome shotgun sequence of Skermanella aerolata NBRC 106429.</title>
        <authorList>
            <person name="Hosoyama A."/>
            <person name="Uohara A."/>
            <person name="Ohji S."/>
            <person name="Ichikawa N."/>
        </authorList>
    </citation>
    <scope>NUCLEOTIDE SEQUENCE [LARGE SCALE GENOMIC DNA]</scope>
    <source>
        <strain evidence="3 4">NBRC 106429</strain>
    </source>
</reference>
<sequence>MSIGRVNGSRVTRRTPGNPQAPKTIDYSNVDFDIFGDLLSFYVRTVNILVSRDLDEQTEELAMAGGTGKISTLLLVGANPGLRPSVLAHFILKDRSAMGKLLEQMERTGLLEQKVSVTERRARELYLTPKGRALAQQVREVARRQSDDFFSVLTDEEQDALMRILRKVYESYVDKVPSPT</sequence>
<gene>
    <name evidence="3" type="ORF">SAE02_24910</name>
</gene>
<dbReference type="RefSeq" id="WP_211099249.1">
    <property type="nucleotide sequence ID" value="NZ_BJYZ01000009.1"/>
</dbReference>
<dbReference type="SMART" id="SM00347">
    <property type="entry name" value="HTH_MARR"/>
    <property type="match status" value="1"/>
</dbReference>
<accession>A0A512DPD3</accession>
<dbReference type="PANTHER" id="PTHR33164">
    <property type="entry name" value="TRANSCRIPTIONAL REGULATOR, MARR FAMILY"/>
    <property type="match status" value="1"/>
</dbReference>
<organism evidence="3 4">
    <name type="scientific">Skermanella aerolata</name>
    <dbReference type="NCBI Taxonomy" id="393310"/>
    <lineage>
        <taxon>Bacteria</taxon>
        <taxon>Pseudomonadati</taxon>
        <taxon>Pseudomonadota</taxon>
        <taxon>Alphaproteobacteria</taxon>
        <taxon>Rhodospirillales</taxon>
        <taxon>Azospirillaceae</taxon>
        <taxon>Skermanella</taxon>
    </lineage>
</organism>
<dbReference type="InterPro" id="IPR039422">
    <property type="entry name" value="MarR/SlyA-like"/>
</dbReference>
<dbReference type="PRINTS" id="PR00598">
    <property type="entry name" value="HTHMARR"/>
</dbReference>
<protein>
    <submittedName>
        <fullName evidence="3">MarR family transcriptional regulator</fullName>
    </submittedName>
</protein>
<dbReference type="AlphaFoldDB" id="A0A512DPD3"/>
<evidence type="ECO:0000313" key="3">
    <source>
        <dbReference type="EMBL" id="GEO38343.1"/>
    </source>
</evidence>
<dbReference type="GO" id="GO:0003700">
    <property type="term" value="F:DNA-binding transcription factor activity"/>
    <property type="evidence" value="ECO:0007669"/>
    <property type="project" value="InterPro"/>
</dbReference>
<dbReference type="GO" id="GO:0006950">
    <property type="term" value="P:response to stress"/>
    <property type="evidence" value="ECO:0007669"/>
    <property type="project" value="TreeGrafter"/>
</dbReference>
<evidence type="ECO:0000259" key="2">
    <source>
        <dbReference type="PROSITE" id="PS50995"/>
    </source>
</evidence>
<dbReference type="SUPFAM" id="SSF46785">
    <property type="entry name" value="Winged helix' DNA-binding domain"/>
    <property type="match status" value="1"/>
</dbReference>
<dbReference type="EMBL" id="BJYZ01000009">
    <property type="protein sequence ID" value="GEO38343.1"/>
    <property type="molecule type" value="Genomic_DNA"/>
</dbReference>
<evidence type="ECO:0000256" key="1">
    <source>
        <dbReference type="SAM" id="MobiDB-lite"/>
    </source>
</evidence>
<dbReference type="InterPro" id="IPR000835">
    <property type="entry name" value="HTH_MarR-typ"/>
</dbReference>
<evidence type="ECO:0000313" key="4">
    <source>
        <dbReference type="Proteomes" id="UP000321523"/>
    </source>
</evidence>
<keyword evidence="4" id="KW-1185">Reference proteome</keyword>
<name>A0A512DPD3_9PROT</name>
<dbReference type="PANTHER" id="PTHR33164:SF57">
    <property type="entry name" value="MARR-FAMILY TRANSCRIPTIONAL REGULATOR"/>
    <property type="match status" value="1"/>
</dbReference>
<dbReference type="Gene3D" id="1.10.10.10">
    <property type="entry name" value="Winged helix-like DNA-binding domain superfamily/Winged helix DNA-binding domain"/>
    <property type="match status" value="1"/>
</dbReference>
<dbReference type="Proteomes" id="UP000321523">
    <property type="component" value="Unassembled WGS sequence"/>
</dbReference>
<feature type="region of interest" description="Disordered" evidence="1">
    <location>
        <begin position="1"/>
        <end position="23"/>
    </location>
</feature>
<proteinExistence type="predicted"/>